<dbReference type="Proteomes" id="UP000602510">
    <property type="component" value="Unassembled WGS sequence"/>
</dbReference>
<proteinExistence type="predicted"/>
<dbReference type="EMBL" id="WSZM01000565">
    <property type="protein sequence ID" value="KAF4031646.1"/>
    <property type="molecule type" value="Genomic_DNA"/>
</dbReference>
<accession>A0A833T0H7</accession>
<sequence>MHSLSDKLLCPVQALRHIPVACNDTESRGGGFQLRYALATFRWRLCSVEQQSWQPGDKELGTVLSRCYEAYSSQSAAATTGLTKRMV</sequence>
<protein>
    <submittedName>
        <fullName evidence="1">Uncharacterized protein</fullName>
    </submittedName>
</protein>
<organism evidence="1 2">
    <name type="scientific">Phytophthora infestans</name>
    <name type="common">Potato late blight agent</name>
    <name type="synonym">Botrytis infestans</name>
    <dbReference type="NCBI Taxonomy" id="4787"/>
    <lineage>
        <taxon>Eukaryota</taxon>
        <taxon>Sar</taxon>
        <taxon>Stramenopiles</taxon>
        <taxon>Oomycota</taxon>
        <taxon>Peronosporomycetes</taxon>
        <taxon>Peronosporales</taxon>
        <taxon>Peronosporaceae</taxon>
        <taxon>Phytophthora</taxon>
    </lineage>
</organism>
<reference evidence="1" key="1">
    <citation type="submission" date="2020-04" db="EMBL/GenBank/DDBJ databases">
        <title>Hybrid Assembly of Korean Phytophthora infestans isolates.</title>
        <authorList>
            <person name="Prokchorchik M."/>
            <person name="Lee Y."/>
            <person name="Seo J."/>
            <person name="Cho J.-H."/>
            <person name="Park Y.-E."/>
            <person name="Jang D.-C."/>
            <person name="Im J.-S."/>
            <person name="Choi J.-G."/>
            <person name="Park H.-J."/>
            <person name="Lee G.-B."/>
            <person name="Lee Y.-G."/>
            <person name="Hong S.-Y."/>
            <person name="Cho K."/>
            <person name="Sohn K.H."/>
        </authorList>
    </citation>
    <scope>NUCLEOTIDE SEQUENCE</scope>
    <source>
        <strain evidence="1">KR_1_A1</strain>
    </source>
</reference>
<evidence type="ECO:0000313" key="1">
    <source>
        <dbReference type="EMBL" id="KAF4031646.1"/>
    </source>
</evidence>
<dbReference type="AlphaFoldDB" id="A0A833T0H7"/>
<comment type="caution">
    <text evidence="1">The sequence shown here is derived from an EMBL/GenBank/DDBJ whole genome shotgun (WGS) entry which is preliminary data.</text>
</comment>
<gene>
    <name evidence="1" type="ORF">GN244_ATG16528</name>
</gene>
<name>A0A833T0H7_PHYIN</name>
<evidence type="ECO:0000313" key="2">
    <source>
        <dbReference type="Proteomes" id="UP000602510"/>
    </source>
</evidence>
<keyword evidence="2" id="KW-1185">Reference proteome</keyword>